<reference evidence="3" key="2">
    <citation type="submission" date="2020-05" db="UniProtKB">
        <authorList>
            <consortium name="EnsemblMetazoa"/>
        </authorList>
    </citation>
    <scope>IDENTIFICATION</scope>
</reference>
<gene>
    <name evidence="2" type="ORF">ZHAS_00007630</name>
</gene>
<protein>
    <submittedName>
        <fullName evidence="2 3">Uncharacterized protein</fullName>
    </submittedName>
</protein>
<sequence>MSTTLSHRAAPTQSLGRRAFHSKGLPPVVCDVVVNKLRARAHFASRTEDK</sequence>
<evidence type="ECO:0000313" key="2">
    <source>
        <dbReference type="EMBL" id="KFB40098.1"/>
    </source>
</evidence>
<dbReference type="AlphaFoldDB" id="A0A084VQ54"/>
<evidence type="ECO:0000313" key="4">
    <source>
        <dbReference type="Proteomes" id="UP000030765"/>
    </source>
</evidence>
<dbReference type="EMBL" id="ATLV01015129">
    <property type="status" value="NOT_ANNOTATED_CDS"/>
    <property type="molecule type" value="Genomic_DNA"/>
</dbReference>
<evidence type="ECO:0000313" key="3">
    <source>
        <dbReference type="EnsemblMetazoa" id="ASIC007630-PA"/>
    </source>
</evidence>
<dbReference type="EMBL" id="KE525003">
    <property type="protein sequence ID" value="KFB40098.1"/>
    <property type="molecule type" value="Genomic_DNA"/>
</dbReference>
<dbReference type="EnsemblMetazoa" id="ASIC007630-RA">
    <property type="protein sequence ID" value="ASIC007630-PA"/>
    <property type="gene ID" value="ASIC007630"/>
</dbReference>
<dbReference type="Proteomes" id="UP000030765">
    <property type="component" value="Unassembled WGS sequence"/>
</dbReference>
<feature type="region of interest" description="Disordered" evidence="1">
    <location>
        <begin position="1"/>
        <end position="20"/>
    </location>
</feature>
<accession>A0A084VQ54</accession>
<evidence type="ECO:0000256" key="1">
    <source>
        <dbReference type="SAM" id="MobiDB-lite"/>
    </source>
</evidence>
<feature type="compositionally biased region" description="Polar residues" evidence="1">
    <location>
        <begin position="1"/>
        <end position="15"/>
    </location>
</feature>
<organism evidence="2">
    <name type="scientific">Anopheles sinensis</name>
    <name type="common">Mosquito</name>
    <dbReference type="NCBI Taxonomy" id="74873"/>
    <lineage>
        <taxon>Eukaryota</taxon>
        <taxon>Metazoa</taxon>
        <taxon>Ecdysozoa</taxon>
        <taxon>Arthropoda</taxon>
        <taxon>Hexapoda</taxon>
        <taxon>Insecta</taxon>
        <taxon>Pterygota</taxon>
        <taxon>Neoptera</taxon>
        <taxon>Endopterygota</taxon>
        <taxon>Diptera</taxon>
        <taxon>Nematocera</taxon>
        <taxon>Culicoidea</taxon>
        <taxon>Culicidae</taxon>
        <taxon>Anophelinae</taxon>
        <taxon>Anopheles</taxon>
    </lineage>
</organism>
<proteinExistence type="predicted"/>
<dbReference type="VEuPathDB" id="VectorBase:ASIC007630"/>
<reference evidence="2 4" key="1">
    <citation type="journal article" date="2014" name="BMC Genomics">
        <title>Genome sequence of Anopheles sinensis provides insight into genetics basis of mosquito competence for malaria parasites.</title>
        <authorList>
            <person name="Zhou D."/>
            <person name="Zhang D."/>
            <person name="Ding G."/>
            <person name="Shi L."/>
            <person name="Hou Q."/>
            <person name="Ye Y."/>
            <person name="Xu Y."/>
            <person name="Zhou H."/>
            <person name="Xiong C."/>
            <person name="Li S."/>
            <person name="Yu J."/>
            <person name="Hong S."/>
            <person name="Yu X."/>
            <person name="Zou P."/>
            <person name="Chen C."/>
            <person name="Chang X."/>
            <person name="Wang W."/>
            <person name="Lv Y."/>
            <person name="Sun Y."/>
            <person name="Ma L."/>
            <person name="Shen B."/>
            <person name="Zhu C."/>
        </authorList>
    </citation>
    <scope>NUCLEOTIDE SEQUENCE [LARGE SCALE GENOMIC DNA]</scope>
</reference>
<name>A0A084VQ54_ANOSI</name>
<keyword evidence="4" id="KW-1185">Reference proteome</keyword>